<dbReference type="PROSITE" id="PS51462">
    <property type="entry name" value="NUDIX"/>
    <property type="match status" value="1"/>
</dbReference>
<dbReference type="Pfam" id="PF00293">
    <property type="entry name" value="NUDIX"/>
    <property type="match status" value="1"/>
</dbReference>
<dbReference type="GO" id="GO:0004452">
    <property type="term" value="F:isopentenyl-diphosphate delta-isomerase activity"/>
    <property type="evidence" value="ECO:0007669"/>
    <property type="project" value="UniProtKB-UniRule"/>
</dbReference>
<evidence type="ECO:0000256" key="5">
    <source>
        <dbReference type="ARBA" id="ARBA00022723"/>
    </source>
</evidence>
<dbReference type="InterPro" id="IPR056375">
    <property type="entry name" value="Idi_bact"/>
</dbReference>
<dbReference type="GO" id="GO:0009240">
    <property type="term" value="P:isopentenyl diphosphate biosynthetic process"/>
    <property type="evidence" value="ECO:0007669"/>
    <property type="project" value="TreeGrafter"/>
</dbReference>
<sequence length="174" mass="20022">MENVILVDNNDVAQGVMEKMQAHVTGSLHRAISVFVYNSKGEFLLQQRALEKYHSAGKWSNTCCSHPRPHESTIDAANRRLKEEMGMDCELEEWFNFTYRAEFDNGLVEHEFDHVFIGISDSLPQPNAAEVASFRYISTEALTSDISENPEQYTPWFRLCFERINQKKNNANSI</sequence>
<evidence type="ECO:0000256" key="4">
    <source>
        <dbReference type="ARBA" id="ARBA00022490"/>
    </source>
</evidence>
<dbReference type="CDD" id="cd02885">
    <property type="entry name" value="NUDIX_IPP_Isomerase"/>
    <property type="match status" value="1"/>
</dbReference>
<keyword evidence="6" id="KW-0460">Magnesium</keyword>
<evidence type="ECO:0000256" key="2">
    <source>
        <dbReference type="ARBA" id="ARBA00007579"/>
    </source>
</evidence>
<keyword evidence="14" id="KW-1185">Reference proteome</keyword>
<evidence type="ECO:0000256" key="11">
    <source>
        <dbReference type="PIRSR" id="PIRSR018427-1"/>
    </source>
</evidence>
<keyword evidence="9 13" id="KW-0413">Isomerase</keyword>
<dbReference type="HAMAP" id="MF_00202">
    <property type="entry name" value="Idi"/>
    <property type="match status" value="1"/>
</dbReference>
<dbReference type="PANTHER" id="PTHR10885">
    <property type="entry name" value="ISOPENTENYL-DIPHOSPHATE DELTA-ISOMERASE"/>
    <property type="match status" value="1"/>
</dbReference>
<feature type="active site" evidence="11">
    <location>
        <position position="111"/>
    </location>
</feature>
<evidence type="ECO:0000313" key="14">
    <source>
        <dbReference type="Proteomes" id="UP000242687"/>
    </source>
</evidence>
<dbReference type="PIRSF" id="PIRSF018427">
    <property type="entry name" value="Isopntndiph_ism"/>
    <property type="match status" value="1"/>
</dbReference>
<dbReference type="SUPFAM" id="SSF55811">
    <property type="entry name" value="Nudix"/>
    <property type="match status" value="1"/>
</dbReference>
<dbReference type="NCBIfam" id="TIGR02150">
    <property type="entry name" value="IPP_isom_1"/>
    <property type="match status" value="1"/>
</dbReference>
<feature type="domain" description="Nudix hydrolase" evidence="12">
    <location>
        <begin position="27"/>
        <end position="159"/>
    </location>
</feature>
<feature type="active site" evidence="11">
    <location>
        <position position="64"/>
    </location>
</feature>
<evidence type="ECO:0000256" key="7">
    <source>
        <dbReference type="ARBA" id="ARBA00023211"/>
    </source>
</evidence>
<keyword evidence="4" id="KW-0963">Cytoplasm</keyword>
<dbReference type="GO" id="GO:0046872">
    <property type="term" value="F:metal ion binding"/>
    <property type="evidence" value="ECO:0007669"/>
    <property type="project" value="UniProtKB-KW"/>
</dbReference>
<keyword evidence="5" id="KW-0479">Metal-binding</keyword>
<dbReference type="NCBIfam" id="NF002995">
    <property type="entry name" value="PRK03759.1"/>
    <property type="match status" value="1"/>
</dbReference>
<evidence type="ECO:0000313" key="13">
    <source>
        <dbReference type="EMBL" id="PJJ79299.1"/>
    </source>
</evidence>
<evidence type="ECO:0000256" key="1">
    <source>
        <dbReference type="ARBA" id="ARBA00004826"/>
    </source>
</evidence>
<reference evidence="13 14" key="1">
    <citation type="submission" date="2017-11" db="EMBL/GenBank/DDBJ databases">
        <title>Genomic Encyclopedia of Archaeal and Bacterial Type Strains, Phase II (KMG-II): From Individual Species to Whole Genera.</title>
        <authorList>
            <person name="Goeker M."/>
        </authorList>
    </citation>
    <scope>NUCLEOTIDE SEQUENCE [LARGE SCALE GENOMIC DNA]</scope>
    <source>
        <strain evidence="13 14">DSM 28175</strain>
    </source>
</reference>
<comment type="pathway">
    <text evidence="1">Isoprenoid biosynthesis; dimethylallyl diphosphate biosynthesis; dimethylallyl diphosphate from isopentenyl diphosphate: step 1/1.</text>
</comment>
<accession>A0A2H9VLS3</accession>
<comment type="similarity">
    <text evidence="2">Belongs to the IPP isomerase type 1 family.</text>
</comment>
<dbReference type="Proteomes" id="UP000242687">
    <property type="component" value="Unassembled WGS sequence"/>
</dbReference>
<dbReference type="AlphaFoldDB" id="A0A2H9VLS3"/>
<keyword evidence="7" id="KW-0464">Manganese</keyword>
<evidence type="ECO:0000256" key="6">
    <source>
        <dbReference type="ARBA" id="ARBA00022842"/>
    </source>
</evidence>
<organism evidence="13 14">
    <name type="scientific">Mucilaginibacter auburnensis</name>
    <dbReference type="NCBI Taxonomy" id="1457233"/>
    <lineage>
        <taxon>Bacteria</taxon>
        <taxon>Pseudomonadati</taxon>
        <taxon>Bacteroidota</taxon>
        <taxon>Sphingobacteriia</taxon>
        <taxon>Sphingobacteriales</taxon>
        <taxon>Sphingobacteriaceae</taxon>
        <taxon>Mucilaginibacter</taxon>
    </lineage>
</organism>
<dbReference type="PANTHER" id="PTHR10885:SF0">
    <property type="entry name" value="ISOPENTENYL-DIPHOSPHATE DELTA-ISOMERASE"/>
    <property type="match status" value="1"/>
</dbReference>
<evidence type="ECO:0000259" key="12">
    <source>
        <dbReference type="PROSITE" id="PS51462"/>
    </source>
</evidence>
<comment type="caution">
    <text evidence="13">The sequence shown here is derived from an EMBL/GenBank/DDBJ whole genome shotgun (WGS) entry which is preliminary data.</text>
</comment>
<dbReference type="GO" id="GO:0005737">
    <property type="term" value="C:cytoplasm"/>
    <property type="evidence" value="ECO:0007669"/>
    <property type="project" value="TreeGrafter"/>
</dbReference>
<evidence type="ECO:0000256" key="3">
    <source>
        <dbReference type="ARBA" id="ARBA00012057"/>
    </source>
</evidence>
<dbReference type="EMBL" id="PGFJ01000002">
    <property type="protein sequence ID" value="PJJ79299.1"/>
    <property type="molecule type" value="Genomic_DNA"/>
</dbReference>
<keyword evidence="8" id="KW-0414">Isoprene biosynthesis</keyword>
<evidence type="ECO:0000256" key="8">
    <source>
        <dbReference type="ARBA" id="ARBA00023229"/>
    </source>
</evidence>
<gene>
    <name evidence="13" type="ORF">CLV57_2431</name>
</gene>
<dbReference type="InterPro" id="IPR000086">
    <property type="entry name" value="NUDIX_hydrolase_dom"/>
</dbReference>
<dbReference type="Gene3D" id="3.90.79.10">
    <property type="entry name" value="Nucleoside Triphosphate Pyrophosphohydrolase"/>
    <property type="match status" value="1"/>
</dbReference>
<dbReference type="UniPathway" id="UPA00059">
    <property type="reaction ID" value="UER00104"/>
</dbReference>
<dbReference type="OrthoDB" id="9809458at2"/>
<dbReference type="EC" id="5.3.3.2" evidence="3 10"/>
<evidence type="ECO:0000256" key="9">
    <source>
        <dbReference type="ARBA" id="ARBA00023235"/>
    </source>
</evidence>
<proteinExistence type="inferred from homology"/>
<dbReference type="InterPro" id="IPR015797">
    <property type="entry name" value="NUDIX_hydrolase-like_dom_sf"/>
</dbReference>
<dbReference type="GO" id="GO:0050992">
    <property type="term" value="P:dimethylallyl diphosphate biosynthetic process"/>
    <property type="evidence" value="ECO:0007669"/>
    <property type="project" value="UniProtKB-UniPathway"/>
</dbReference>
<name>A0A2H9VLS3_9SPHI</name>
<protein>
    <recommendedName>
        <fullName evidence="3 10">Isopentenyl-diphosphate delta-isomerase</fullName>
        <ecNumber evidence="3 10">5.3.3.2</ecNumber>
    </recommendedName>
</protein>
<dbReference type="InterPro" id="IPR011876">
    <property type="entry name" value="IsopentenylPP_isomerase_typ1"/>
</dbReference>
<evidence type="ECO:0000256" key="10">
    <source>
        <dbReference type="NCBIfam" id="TIGR02150"/>
    </source>
</evidence>